<evidence type="ECO:0000313" key="1">
    <source>
        <dbReference type="EMBL" id="MBO0612508.1"/>
    </source>
</evidence>
<dbReference type="EMBL" id="JAFMPM010000006">
    <property type="protein sequence ID" value="MBO0612508.1"/>
    <property type="molecule type" value="Genomic_DNA"/>
</dbReference>
<reference evidence="1 3" key="1">
    <citation type="submission" date="2021-03" db="EMBL/GenBank/DDBJ databases">
        <title>Draft genome and methylome analysis of Thiotrix fructosivoruns ATCC 49748.</title>
        <authorList>
            <person name="Fomenkov A."/>
            <person name="Grabovich M.Y."/>
            <person name="Roberts R.J."/>
        </authorList>
    </citation>
    <scope>NUCLEOTIDE SEQUENCE [LARGE SCALE GENOMIC DNA]</scope>
    <source>
        <strain evidence="1 3">ATCC 49748</strain>
    </source>
</reference>
<sequence>MKENPFASFNIEIPNKYRDSVIKHCRSNKTTDTIEFCPFERQIDFWFVAFLFAVNKKLLPEKETDTYNATAAHILSTDDNRISLMQISFLGLTKDISKLSDAKYVFDYCSGLANAGMPHLIQILKDEDNRPLWSVLEEVESITKKYINGKF</sequence>
<dbReference type="EMBL" id="CP072748">
    <property type="protein sequence ID" value="QTX12015.1"/>
    <property type="molecule type" value="Genomic_DNA"/>
</dbReference>
<proteinExistence type="predicted"/>
<dbReference type="Proteomes" id="UP000664466">
    <property type="component" value="Unassembled WGS sequence"/>
</dbReference>
<reference evidence="2" key="2">
    <citation type="submission" date="2021-04" db="EMBL/GenBank/DDBJ databases">
        <title>Complete Genome and methylome analysis of Thiothrix fructosivorans ATCC 49748.</title>
        <authorList>
            <person name="Fomenkov A."/>
            <person name="Sun L."/>
            <person name="Vincze T."/>
            <person name="Grabovich M.Y."/>
            <person name="Roberts R.J."/>
        </authorList>
    </citation>
    <scope>NUCLEOTIDE SEQUENCE</scope>
    <source>
        <strain evidence="2">ATCC 49748</strain>
    </source>
</reference>
<evidence type="ECO:0000313" key="2">
    <source>
        <dbReference type="EMBL" id="QTX12015.1"/>
    </source>
</evidence>
<accession>A0A8B0SLP1</accession>
<keyword evidence="3" id="KW-1185">Reference proteome</keyword>
<dbReference type="RefSeq" id="WP_207250209.1">
    <property type="nucleotide sequence ID" value="NZ_JAFMPM010000006.1"/>
</dbReference>
<protein>
    <submittedName>
        <fullName evidence="2">Uncharacterized protein</fullName>
    </submittedName>
</protein>
<organism evidence="2">
    <name type="scientific">Thiothrix fructosivorans</name>
    <dbReference type="NCBI Taxonomy" id="111770"/>
    <lineage>
        <taxon>Bacteria</taxon>
        <taxon>Pseudomonadati</taxon>
        <taxon>Pseudomonadota</taxon>
        <taxon>Gammaproteobacteria</taxon>
        <taxon>Thiotrichales</taxon>
        <taxon>Thiotrichaceae</taxon>
        <taxon>Thiothrix</taxon>
    </lineage>
</organism>
<dbReference type="AlphaFoldDB" id="A0A8B0SLP1"/>
<name>A0A8B0SLP1_9GAMM</name>
<gene>
    <name evidence="2" type="ORF">J1836_006695</name>
    <name evidence="1" type="ORF">J1836_06130</name>
</gene>
<evidence type="ECO:0000313" key="3">
    <source>
        <dbReference type="Proteomes" id="UP000664466"/>
    </source>
</evidence>